<proteinExistence type="predicted"/>
<dbReference type="EMBL" id="JARQZJ010000006">
    <property type="protein sequence ID" value="KAK9871544.1"/>
    <property type="molecule type" value="Genomic_DNA"/>
</dbReference>
<reference evidence="1 2" key="1">
    <citation type="submission" date="2023-03" db="EMBL/GenBank/DDBJ databases">
        <title>Genome insight into feeding habits of ladybird beetles.</title>
        <authorList>
            <person name="Li H.-S."/>
            <person name="Huang Y.-H."/>
            <person name="Pang H."/>
        </authorList>
    </citation>
    <scope>NUCLEOTIDE SEQUENCE [LARGE SCALE GENOMIC DNA]</scope>
    <source>
        <strain evidence="1">SYSU_2023b</strain>
        <tissue evidence="1">Whole body</tissue>
    </source>
</reference>
<name>A0AAW1TWK8_9CUCU</name>
<dbReference type="AlphaFoldDB" id="A0AAW1TWK8"/>
<organism evidence="1 2">
    <name type="scientific">Henosepilachna vigintioctopunctata</name>
    <dbReference type="NCBI Taxonomy" id="420089"/>
    <lineage>
        <taxon>Eukaryota</taxon>
        <taxon>Metazoa</taxon>
        <taxon>Ecdysozoa</taxon>
        <taxon>Arthropoda</taxon>
        <taxon>Hexapoda</taxon>
        <taxon>Insecta</taxon>
        <taxon>Pterygota</taxon>
        <taxon>Neoptera</taxon>
        <taxon>Endopterygota</taxon>
        <taxon>Coleoptera</taxon>
        <taxon>Polyphaga</taxon>
        <taxon>Cucujiformia</taxon>
        <taxon>Coccinelloidea</taxon>
        <taxon>Coccinellidae</taxon>
        <taxon>Epilachninae</taxon>
        <taxon>Epilachnini</taxon>
        <taxon>Henosepilachna</taxon>
    </lineage>
</organism>
<evidence type="ECO:0000313" key="1">
    <source>
        <dbReference type="EMBL" id="KAK9871544.1"/>
    </source>
</evidence>
<evidence type="ECO:0000313" key="2">
    <source>
        <dbReference type="Proteomes" id="UP001431783"/>
    </source>
</evidence>
<accession>A0AAW1TWK8</accession>
<protein>
    <submittedName>
        <fullName evidence="1">Uncharacterized protein</fullName>
    </submittedName>
</protein>
<sequence>MILHYSELKVFYFELGIVYSALSLPSSGPNSSTKTKRVKCGKFRKNVFAIQIITMNYLNICTNCSNHLIDHRLKPQITGKKICMKENISLNGLSFINHKTCI</sequence>
<gene>
    <name evidence="1" type="ORF">WA026_012921</name>
</gene>
<dbReference type="Proteomes" id="UP001431783">
    <property type="component" value="Unassembled WGS sequence"/>
</dbReference>
<comment type="caution">
    <text evidence="1">The sequence shown here is derived from an EMBL/GenBank/DDBJ whole genome shotgun (WGS) entry which is preliminary data.</text>
</comment>
<keyword evidence="2" id="KW-1185">Reference proteome</keyword>